<dbReference type="EMBL" id="CAMXCT030002802">
    <property type="protein sequence ID" value="CAL4787875.1"/>
    <property type="molecule type" value="Genomic_DNA"/>
</dbReference>
<dbReference type="OrthoDB" id="445852at2759"/>
<dbReference type="EMBL" id="CAMXCT020002802">
    <property type="protein sequence ID" value="CAL1153938.1"/>
    <property type="molecule type" value="Genomic_DNA"/>
</dbReference>
<keyword evidence="5" id="KW-1185">Reference proteome</keyword>
<protein>
    <recommendedName>
        <fullName evidence="6">PH domain-containing protein</fullName>
    </recommendedName>
</protein>
<evidence type="ECO:0008006" key="6">
    <source>
        <dbReference type="Google" id="ProtNLM"/>
    </source>
</evidence>
<dbReference type="AlphaFoldDB" id="A0A9P1G595"/>
<feature type="compositionally biased region" description="Low complexity" evidence="2">
    <location>
        <begin position="243"/>
        <end position="252"/>
    </location>
</feature>
<dbReference type="EMBL" id="CAMXCT010002802">
    <property type="protein sequence ID" value="CAI4000563.1"/>
    <property type="molecule type" value="Genomic_DNA"/>
</dbReference>
<evidence type="ECO:0000256" key="2">
    <source>
        <dbReference type="SAM" id="MobiDB-lite"/>
    </source>
</evidence>
<comment type="caution">
    <text evidence="3">The sequence shown here is derived from an EMBL/GenBank/DDBJ whole genome shotgun (WGS) entry which is preliminary data.</text>
</comment>
<accession>A0A9P1G595</accession>
<feature type="region of interest" description="Disordered" evidence="2">
    <location>
        <begin position="392"/>
        <end position="411"/>
    </location>
</feature>
<proteinExistence type="predicted"/>
<dbReference type="Gene3D" id="2.30.29.30">
    <property type="entry name" value="Pleckstrin-homology domain (PH domain)/Phosphotyrosine-binding domain (PTB)"/>
    <property type="match status" value="1"/>
</dbReference>
<gene>
    <name evidence="3" type="ORF">C1SCF055_LOCUS26672</name>
</gene>
<name>A0A9P1G595_9DINO</name>
<reference evidence="3" key="1">
    <citation type="submission" date="2022-10" db="EMBL/GenBank/DDBJ databases">
        <authorList>
            <person name="Chen Y."/>
            <person name="Dougan E. K."/>
            <person name="Chan C."/>
            <person name="Rhodes N."/>
            <person name="Thang M."/>
        </authorList>
    </citation>
    <scope>NUCLEOTIDE SEQUENCE</scope>
</reference>
<feature type="region of interest" description="Disordered" evidence="2">
    <location>
        <begin position="349"/>
        <end position="368"/>
    </location>
</feature>
<dbReference type="InterPro" id="IPR011993">
    <property type="entry name" value="PH-like_dom_sf"/>
</dbReference>
<keyword evidence="1" id="KW-0175">Coiled coil</keyword>
<feature type="coiled-coil region" evidence="1">
    <location>
        <begin position="210"/>
        <end position="237"/>
    </location>
</feature>
<evidence type="ECO:0000313" key="3">
    <source>
        <dbReference type="EMBL" id="CAI4000563.1"/>
    </source>
</evidence>
<feature type="coiled-coil region" evidence="1">
    <location>
        <begin position="154"/>
        <end position="181"/>
    </location>
</feature>
<evidence type="ECO:0000313" key="4">
    <source>
        <dbReference type="EMBL" id="CAL1153938.1"/>
    </source>
</evidence>
<feature type="region of interest" description="Disordered" evidence="2">
    <location>
        <begin position="242"/>
        <end position="282"/>
    </location>
</feature>
<evidence type="ECO:0000313" key="5">
    <source>
        <dbReference type="Proteomes" id="UP001152797"/>
    </source>
</evidence>
<organism evidence="3">
    <name type="scientific">Cladocopium goreaui</name>
    <dbReference type="NCBI Taxonomy" id="2562237"/>
    <lineage>
        <taxon>Eukaryota</taxon>
        <taxon>Sar</taxon>
        <taxon>Alveolata</taxon>
        <taxon>Dinophyceae</taxon>
        <taxon>Suessiales</taxon>
        <taxon>Symbiodiniaceae</taxon>
        <taxon>Cladocopium</taxon>
    </lineage>
</organism>
<sequence length="411" mass="45398">MGNRDADYEEFLALRKHVRKLQQGTPLLLNTLGGQDDLQICAFQISQDLQTLTWRECEGNGSSKRLPLSSIGSIKEINIPRNGSGGEGHFALQVRLRDDQRVPNVPKTFELICTSQEDLDAWQQGLRFLMGDSDSDAKTAQQGPPVPSPETAQLKAQEELNERLQQENQMLREMIKRKDATIAELLRDSKSIKTESTSRESDEHLQFREVAILRRKNKRLQNELKSKQHTISGLLKLVERLSQQADETSAQETAEEEPQTPEINPKQVIETKAGDVPPRVPSNLPMAAMAASMVPAAPSRSTAAPAPVEEEAKDDDAAIFGSELAALADKLQMLERVAAAATQGVAAVSSFQPPPRNGSREAARGPKSAKALEALQKEFDVLEEKKRLVQHLAHTLEPEPSDSEDDGFPLR</sequence>
<reference evidence="4" key="2">
    <citation type="submission" date="2024-04" db="EMBL/GenBank/DDBJ databases">
        <authorList>
            <person name="Chen Y."/>
            <person name="Shah S."/>
            <person name="Dougan E. K."/>
            <person name="Thang M."/>
            <person name="Chan C."/>
        </authorList>
    </citation>
    <scope>NUCLEOTIDE SEQUENCE [LARGE SCALE GENOMIC DNA]</scope>
</reference>
<evidence type="ECO:0000256" key="1">
    <source>
        <dbReference type="SAM" id="Coils"/>
    </source>
</evidence>
<dbReference type="Proteomes" id="UP001152797">
    <property type="component" value="Unassembled WGS sequence"/>
</dbReference>
<dbReference type="SUPFAM" id="SSF50729">
    <property type="entry name" value="PH domain-like"/>
    <property type="match status" value="1"/>
</dbReference>
<feature type="compositionally biased region" description="Acidic residues" evidence="2">
    <location>
        <begin position="399"/>
        <end position="411"/>
    </location>
</feature>